<evidence type="ECO:0000256" key="7">
    <source>
        <dbReference type="PIRSR" id="PIRSR600223-1"/>
    </source>
</evidence>
<dbReference type="PANTHER" id="PTHR43390:SF1">
    <property type="entry name" value="CHLOROPLAST PROCESSING PEPTIDASE"/>
    <property type="match status" value="1"/>
</dbReference>
<sequence length="175" mass="20331">MKTKSEKNEWIEWLRTIIIAGIIAMIIKSFLFEPFEVRGSSMYPTLANKDRLVINKIEYLIHEPDYGDIIVFKYPADLSLSFIKRIVAKDGDTVEIKNNVVYINDKEVVEPYIPSNKIENFPKTKVPNNSYFVLGDNRNNSRDSRYRDVGFLTKENIIGKAIVKIWPLKAMKIIE</sequence>
<accession>A0AAE3HFK3</accession>
<dbReference type="SUPFAM" id="SSF51306">
    <property type="entry name" value="LexA/Signal peptidase"/>
    <property type="match status" value="1"/>
</dbReference>
<evidence type="ECO:0000313" key="11">
    <source>
        <dbReference type="Proteomes" id="UP001205748"/>
    </source>
</evidence>
<feature type="active site" evidence="7">
    <location>
        <position position="84"/>
    </location>
</feature>
<dbReference type="GO" id="GO:0005886">
    <property type="term" value="C:plasma membrane"/>
    <property type="evidence" value="ECO:0007669"/>
    <property type="project" value="UniProtKB-SubCell"/>
</dbReference>
<dbReference type="Pfam" id="PF10502">
    <property type="entry name" value="Peptidase_S26"/>
    <property type="match status" value="1"/>
</dbReference>
<evidence type="ECO:0000256" key="4">
    <source>
        <dbReference type="ARBA" id="ARBA00013208"/>
    </source>
</evidence>
<keyword evidence="8" id="KW-0812">Transmembrane</keyword>
<evidence type="ECO:0000256" key="2">
    <source>
        <dbReference type="ARBA" id="ARBA00004401"/>
    </source>
</evidence>
<dbReference type="EC" id="3.4.21.89" evidence="4 8"/>
<dbReference type="PANTHER" id="PTHR43390">
    <property type="entry name" value="SIGNAL PEPTIDASE I"/>
    <property type="match status" value="1"/>
</dbReference>
<dbReference type="PRINTS" id="PR00727">
    <property type="entry name" value="LEADERPTASE"/>
</dbReference>
<evidence type="ECO:0000256" key="8">
    <source>
        <dbReference type="RuleBase" id="RU362042"/>
    </source>
</evidence>
<dbReference type="InterPro" id="IPR019533">
    <property type="entry name" value="Peptidase_S26"/>
</dbReference>
<dbReference type="GO" id="GO:0004252">
    <property type="term" value="F:serine-type endopeptidase activity"/>
    <property type="evidence" value="ECO:0007669"/>
    <property type="project" value="InterPro"/>
</dbReference>
<keyword evidence="11" id="KW-1185">Reference proteome</keyword>
<feature type="domain" description="Peptidase S26" evidence="9">
    <location>
        <begin position="10"/>
        <end position="166"/>
    </location>
</feature>
<dbReference type="NCBIfam" id="TIGR02227">
    <property type="entry name" value="sigpep_I_bact"/>
    <property type="match status" value="1"/>
</dbReference>
<keyword evidence="8" id="KW-0472">Membrane</keyword>
<keyword evidence="5 8" id="KW-0645">Protease</keyword>
<dbReference type="Gene3D" id="2.10.109.10">
    <property type="entry name" value="Umud Fragment, subunit A"/>
    <property type="match status" value="1"/>
</dbReference>
<dbReference type="EMBL" id="JANKAS010000002">
    <property type="protein sequence ID" value="MCR1898129.1"/>
    <property type="molecule type" value="Genomic_DNA"/>
</dbReference>
<comment type="catalytic activity">
    <reaction evidence="1 8">
        <text>Cleavage of hydrophobic, N-terminal signal or leader sequences from secreted and periplasmic proteins.</text>
        <dbReference type="EC" id="3.4.21.89"/>
    </reaction>
</comment>
<comment type="caution">
    <text evidence="10">The sequence shown here is derived from an EMBL/GenBank/DDBJ whole genome shotgun (WGS) entry which is preliminary data.</text>
</comment>
<dbReference type="PROSITE" id="PS00501">
    <property type="entry name" value="SPASE_I_1"/>
    <property type="match status" value="1"/>
</dbReference>
<dbReference type="PROSITE" id="PS00761">
    <property type="entry name" value="SPASE_I_3"/>
    <property type="match status" value="1"/>
</dbReference>
<comment type="subcellular location">
    <subcellularLocation>
        <location evidence="2">Cell membrane</location>
        <topology evidence="2">Single-pass type II membrane protein</topology>
    </subcellularLocation>
    <subcellularLocation>
        <location evidence="8">Membrane</location>
        <topology evidence="8">Single-pass type II membrane protein</topology>
    </subcellularLocation>
</comment>
<evidence type="ECO:0000259" key="9">
    <source>
        <dbReference type="Pfam" id="PF10502"/>
    </source>
</evidence>
<feature type="active site" evidence="7">
    <location>
        <position position="41"/>
    </location>
</feature>
<dbReference type="AlphaFoldDB" id="A0AAE3HFK3"/>
<evidence type="ECO:0000256" key="6">
    <source>
        <dbReference type="ARBA" id="ARBA00022801"/>
    </source>
</evidence>
<protein>
    <recommendedName>
        <fullName evidence="4 8">Signal peptidase I</fullName>
        <ecNumber evidence="4 8">3.4.21.89</ecNumber>
    </recommendedName>
</protein>
<feature type="transmembrane region" description="Helical" evidence="8">
    <location>
        <begin position="12"/>
        <end position="32"/>
    </location>
</feature>
<dbReference type="InterPro" id="IPR019756">
    <property type="entry name" value="Pept_S26A_signal_pept_1_Ser-AS"/>
</dbReference>
<keyword evidence="8" id="KW-1133">Transmembrane helix</keyword>
<dbReference type="InterPro" id="IPR000223">
    <property type="entry name" value="Pept_S26A_signal_pept_1"/>
</dbReference>
<dbReference type="RefSeq" id="WP_257529585.1">
    <property type="nucleotide sequence ID" value="NZ_JANKAS010000002.1"/>
</dbReference>
<dbReference type="InterPro" id="IPR036286">
    <property type="entry name" value="LexA/Signal_pep-like_sf"/>
</dbReference>
<organism evidence="10 11">
    <name type="scientific">Irregularibacter muris</name>
    <dbReference type="NCBI Taxonomy" id="1796619"/>
    <lineage>
        <taxon>Bacteria</taxon>
        <taxon>Bacillati</taxon>
        <taxon>Bacillota</taxon>
        <taxon>Clostridia</taxon>
        <taxon>Eubacteriales</taxon>
        <taxon>Eubacteriaceae</taxon>
        <taxon>Irregularibacter</taxon>
    </lineage>
</organism>
<comment type="similarity">
    <text evidence="3 8">Belongs to the peptidase S26 family.</text>
</comment>
<dbReference type="CDD" id="cd06530">
    <property type="entry name" value="S26_SPase_I"/>
    <property type="match status" value="1"/>
</dbReference>
<dbReference type="GO" id="GO:0006465">
    <property type="term" value="P:signal peptide processing"/>
    <property type="evidence" value="ECO:0007669"/>
    <property type="project" value="InterPro"/>
</dbReference>
<dbReference type="GO" id="GO:0009003">
    <property type="term" value="F:signal peptidase activity"/>
    <property type="evidence" value="ECO:0007669"/>
    <property type="project" value="UniProtKB-EC"/>
</dbReference>
<gene>
    <name evidence="10" type="primary">lepB</name>
    <name evidence="10" type="ORF">NSA47_03895</name>
</gene>
<evidence type="ECO:0000256" key="5">
    <source>
        <dbReference type="ARBA" id="ARBA00022670"/>
    </source>
</evidence>
<reference evidence="10" key="1">
    <citation type="submission" date="2022-07" db="EMBL/GenBank/DDBJ databases">
        <title>Enhanced cultured diversity of the mouse gut microbiota enables custom-made synthetic communities.</title>
        <authorList>
            <person name="Afrizal A."/>
        </authorList>
    </citation>
    <scope>NUCLEOTIDE SEQUENCE</scope>
    <source>
        <strain evidence="10">DSM 28593</strain>
    </source>
</reference>
<evidence type="ECO:0000256" key="3">
    <source>
        <dbReference type="ARBA" id="ARBA00009370"/>
    </source>
</evidence>
<name>A0AAE3HFK3_9FIRM</name>
<evidence type="ECO:0000256" key="1">
    <source>
        <dbReference type="ARBA" id="ARBA00000677"/>
    </source>
</evidence>
<evidence type="ECO:0000313" key="10">
    <source>
        <dbReference type="EMBL" id="MCR1898129.1"/>
    </source>
</evidence>
<dbReference type="Proteomes" id="UP001205748">
    <property type="component" value="Unassembled WGS sequence"/>
</dbReference>
<dbReference type="InterPro" id="IPR019758">
    <property type="entry name" value="Pept_S26A_signal_pept_1_CS"/>
</dbReference>
<proteinExistence type="inferred from homology"/>
<keyword evidence="6 8" id="KW-0378">Hydrolase</keyword>